<dbReference type="PANTHER" id="PTHR46832:SF1">
    <property type="entry name" value="5'-METHYLTHIOADENOSINE_S-ADENOSYLHOMOCYSTEINE NUCLEOSIDASE"/>
    <property type="match status" value="1"/>
</dbReference>
<reference evidence="3" key="1">
    <citation type="journal article" date="2019" name="Int. J. Syst. Evol. Microbiol.">
        <title>The Global Catalogue of Microorganisms (GCM) 10K type strain sequencing project: providing services to taxonomists for standard genome sequencing and annotation.</title>
        <authorList>
            <consortium name="The Broad Institute Genomics Platform"/>
            <consortium name="The Broad Institute Genome Sequencing Center for Infectious Disease"/>
            <person name="Wu L."/>
            <person name="Ma J."/>
        </authorList>
    </citation>
    <scope>NUCLEOTIDE SEQUENCE [LARGE SCALE GENOMIC DNA]</scope>
    <source>
        <strain evidence="3">JCM 18077</strain>
    </source>
</reference>
<dbReference type="NCBIfam" id="NF004168">
    <property type="entry name" value="PRK05634.1"/>
    <property type="match status" value="1"/>
</dbReference>
<sequence>MPDDVLVVAATRAEAAHVPADAQLLITGLGKVRSATALTRRLAAEPGRYVRVVNIGTAGALHRHHAGLYLPSTVIEHDLSAADLAALGYPVTDTWEVPGGDGTVLATGDTFVADEGQRDRLAARADLVDMEGAALAHVCADFDVPIRFVKVVSDYADDSAMDWPSALDAAARDLAAWLVDSRWGLVQESPVQA</sequence>
<accession>A0ABP8ZJE1</accession>
<proteinExistence type="predicted"/>
<gene>
    <name evidence="2" type="ORF">GCM10023217_33150</name>
</gene>
<name>A0ABP8ZJE1_9ACTN</name>
<evidence type="ECO:0000313" key="3">
    <source>
        <dbReference type="Proteomes" id="UP001500822"/>
    </source>
</evidence>
<comment type="caution">
    <text evidence="2">The sequence shown here is derived from an EMBL/GenBank/DDBJ whole genome shotgun (WGS) entry which is preliminary data.</text>
</comment>
<evidence type="ECO:0000313" key="2">
    <source>
        <dbReference type="EMBL" id="GAA4758150.1"/>
    </source>
</evidence>
<dbReference type="EMBL" id="BAABIE010000021">
    <property type="protein sequence ID" value="GAA4758150.1"/>
    <property type="molecule type" value="Genomic_DNA"/>
</dbReference>
<protein>
    <submittedName>
        <fullName evidence="2">Nucleosidase</fullName>
    </submittedName>
</protein>
<dbReference type="SUPFAM" id="SSF53167">
    <property type="entry name" value="Purine and uridine phosphorylases"/>
    <property type="match status" value="1"/>
</dbReference>
<dbReference type="Proteomes" id="UP001500822">
    <property type="component" value="Unassembled WGS sequence"/>
</dbReference>
<dbReference type="InterPro" id="IPR035994">
    <property type="entry name" value="Nucleoside_phosphorylase_sf"/>
</dbReference>
<dbReference type="Pfam" id="PF01048">
    <property type="entry name" value="PNP_UDP_1"/>
    <property type="match status" value="1"/>
</dbReference>
<evidence type="ECO:0000259" key="1">
    <source>
        <dbReference type="Pfam" id="PF01048"/>
    </source>
</evidence>
<dbReference type="PANTHER" id="PTHR46832">
    <property type="entry name" value="5'-METHYLTHIOADENOSINE/S-ADENOSYLHOMOCYSTEINE NUCLEOSIDASE"/>
    <property type="match status" value="1"/>
</dbReference>
<dbReference type="Gene3D" id="3.40.50.1580">
    <property type="entry name" value="Nucleoside phosphorylase domain"/>
    <property type="match status" value="1"/>
</dbReference>
<keyword evidence="3" id="KW-1185">Reference proteome</keyword>
<dbReference type="InterPro" id="IPR000845">
    <property type="entry name" value="Nucleoside_phosphorylase_d"/>
</dbReference>
<organism evidence="2 3">
    <name type="scientific">Gordonia alkaliphila</name>
    <dbReference type="NCBI Taxonomy" id="1053547"/>
    <lineage>
        <taxon>Bacteria</taxon>
        <taxon>Bacillati</taxon>
        <taxon>Actinomycetota</taxon>
        <taxon>Actinomycetes</taxon>
        <taxon>Mycobacteriales</taxon>
        <taxon>Gordoniaceae</taxon>
        <taxon>Gordonia</taxon>
    </lineage>
</organism>
<feature type="domain" description="Nucleoside phosphorylase" evidence="1">
    <location>
        <begin position="104"/>
        <end position="175"/>
    </location>
</feature>